<evidence type="ECO:0000256" key="3">
    <source>
        <dbReference type="ARBA" id="ARBA00022598"/>
    </source>
</evidence>
<evidence type="ECO:0000256" key="7">
    <source>
        <dbReference type="ARBA" id="ARBA00023134"/>
    </source>
</evidence>
<keyword evidence="11" id="KW-1185">Reference proteome</keyword>
<protein>
    <recommendedName>
        <fullName evidence="2">3'-phosphate/5'-hydroxy nucleic acid ligase</fullName>
        <ecNumber evidence="2">6.5.1.8</ecNumber>
    </recommendedName>
</protein>
<dbReference type="SUPFAM" id="SSF103365">
    <property type="entry name" value="Hypothetical protein PH1602"/>
    <property type="match status" value="1"/>
</dbReference>
<evidence type="ECO:0000256" key="1">
    <source>
        <dbReference type="ARBA" id="ARBA00001936"/>
    </source>
</evidence>
<comment type="caution">
    <text evidence="10">The sequence shown here is derived from an EMBL/GenBank/DDBJ whole genome shotgun (WGS) entry which is preliminary data.</text>
</comment>
<comment type="cofactor">
    <cofactor evidence="1">
        <name>Mn(2+)</name>
        <dbReference type="ChEBI" id="CHEBI:29035"/>
    </cofactor>
</comment>
<evidence type="ECO:0000313" key="10">
    <source>
        <dbReference type="EMBL" id="MCW3784317.1"/>
    </source>
</evidence>
<dbReference type="PANTHER" id="PTHR43749">
    <property type="entry name" value="RNA-SPLICING LIGASE RTCB"/>
    <property type="match status" value="1"/>
</dbReference>
<evidence type="ECO:0000256" key="4">
    <source>
        <dbReference type="ARBA" id="ARBA00022723"/>
    </source>
</evidence>
<keyword evidence="5" id="KW-0547">Nucleotide-binding</keyword>
<keyword evidence="4" id="KW-0479">Metal-binding</keyword>
<dbReference type="Gene3D" id="3.90.1860.10">
    <property type="entry name" value="tRNA-splicing ligase RtcB"/>
    <property type="match status" value="1"/>
</dbReference>
<dbReference type="RefSeq" id="WP_264773567.1">
    <property type="nucleotide sequence ID" value="NZ_JAPDOG010000038.1"/>
</dbReference>
<dbReference type="InterPro" id="IPR036025">
    <property type="entry name" value="RtcB-like_sf"/>
</dbReference>
<reference evidence="10 11" key="1">
    <citation type="submission" date="2022-10" db="EMBL/GenBank/DDBJ databases">
        <title>Defluviimonas sp. CAU 1641 isolated from mud.</title>
        <authorList>
            <person name="Kim W."/>
        </authorList>
    </citation>
    <scope>NUCLEOTIDE SEQUENCE [LARGE SCALE GENOMIC DNA]</scope>
    <source>
        <strain evidence="10 11">CAU 1641</strain>
    </source>
</reference>
<dbReference type="Proteomes" id="UP001207582">
    <property type="component" value="Unassembled WGS sequence"/>
</dbReference>
<sequence length="472" mass="51588">MNTIAGKDLIGLGFEPAPWFGEVLREANGRNLSISQAARLARDRIEAIAAAEEERRAREIPLRDSPAPYRFNITVEDEGEEANVAAVRETFDELMRTPTLEAGAVMPDACPAGPMGTIPVGGVVAARDAIHPGMHSADICCSMTATVVDGVSPAELLDAIHAVTHFGPGGRKRHEEFDLPKDLREAFDANPFLTDQKIRSRARSDFGTCGDGNHFNFVGISEATGKTILVSHFGSRGPGALLYKAGMSVAERVCQEISPETLPGNAWIPFGSDEGRDYWSALQFIREWTRLSHAALHDAAIAHLGPKATAADRLWNEHNFVFREEDEKGSLFWHAKGATPIHTPFLPDTDGTQIVPLNMSQPILFVRGERSDTNLGFAPHGAGRNLSRTQHKRSMEGESDAAIFARETAGIDARFFCGKIDVSELPSAYKDADRVQADMKRFGLCDVTDRILPHGAIMAGDWEANAPWRRKK</sequence>
<evidence type="ECO:0000313" key="11">
    <source>
        <dbReference type="Proteomes" id="UP001207582"/>
    </source>
</evidence>
<keyword evidence="7" id="KW-0342">GTP-binding</keyword>
<gene>
    <name evidence="10" type="ORF">OM960_22575</name>
</gene>
<accession>A0ABT3J9E8</accession>
<dbReference type="InterPro" id="IPR052915">
    <property type="entry name" value="RtcB-like"/>
</dbReference>
<dbReference type="EC" id="6.5.1.8" evidence="2"/>
<dbReference type="PANTHER" id="PTHR43749:SF2">
    <property type="entry name" value="RNA-SPLICING LIGASE RTCB"/>
    <property type="match status" value="1"/>
</dbReference>
<dbReference type="InterPro" id="IPR001233">
    <property type="entry name" value="RtcB"/>
</dbReference>
<evidence type="ECO:0000256" key="9">
    <source>
        <dbReference type="ARBA" id="ARBA00047746"/>
    </source>
</evidence>
<keyword evidence="8" id="KW-0464">Manganese</keyword>
<evidence type="ECO:0000256" key="2">
    <source>
        <dbReference type="ARBA" id="ARBA00012726"/>
    </source>
</evidence>
<dbReference type="Pfam" id="PF01139">
    <property type="entry name" value="RtcB"/>
    <property type="match status" value="1"/>
</dbReference>
<dbReference type="EMBL" id="JAPDOG010000038">
    <property type="protein sequence ID" value="MCW3784317.1"/>
    <property type="molecule type" value="Genomic_DNA"/>
</dbReference>
<keyword evidence="6" id="KW-0692">RNA repair</keyword>
<organism evidence="10 11">
    <name type="scientific">Defluviimonas salinarum</name>
    <dbReference type="NCBI Taxonomy" id="2992147"/>
    <lineage>
        <taxon>Bacteria</taxon>
        <taxon>Pseudomonadati</taxon>
        <taxon>Pseudomonadota</taxon>
        <taxon>Alphaproteobacteria</taxon>
        <taxon>Rhodobacterales</taxon>
        <taxon>Paracoccaceae</taxon>
        <taxon>Albidovulum</taxon>
    </lineage>
</organism>
<evidence type="ECO:0000256" key="5">
    <source>
        <dbReference type="ARBA" id="ARBA00022741"/>
    </source>
</evidence>
<evidence type="ECO:0000256" key="8">
    <source>
        <dbReference type="ARBA" id="ARBA00023211"/>
    </source>
</evidence>
<evidence type="ECO:0000256" key="6">
    <source>
        <dbReference type="ARBA" id="ARBA00022800"/>
    </source>
</evidence>
<keyword evidence="3" id="KW-0436">Ligase</keyword>
<name>A0ABT3J9E8_9RHOB</name>
<comment type="catalytic activity">
    <reaction evidence="9">
        <text>a 3'-end 3'-phospho-ribonucleotide-RNA + a 5'-end dephospho-ribonucleoside-RNA + GTP = a ribonucleotidyl-ribonucleotide-RNA + GMP + diphosphate</text>
        <dbReference type="Rhea" id="RHEA:68076"/>
        <dbReference type="Rhea" id="RHEA-COMP:10463"/>
        <dbReference type="Rhea" id="RHEA-COMP:13936"/>
        <dbReference type="Rhea" id="RHEA-COMP:17355"/>
        <dbReference type="ChEBI" id="CHEBI:33019"/>
        <dbReference type="ChEBI" id="CHEBI:37565"/>
        <dbReference type="ChEBI" id="CHEBI:58115"/>
        <dbReference type="ChEBI" id="CHEBI:83062"/>
        <dbReference type="ChEBI" id="CHEBI:138284"/>
        <dbReference type="ChEBI" id="CHEBI:173118"/>
        <dbReference type="EC" id="6.5.1.8"/>
    </reaction>
</comment>
<proteinExistence type="predicted"/>